<evidence type="ECO:0000256" key="1">
    <source>
        <dbReference type="ARBA" id="ARBA00001947"/>
    </source>
</evidence>
<dbReference type="InterPro" id="IPR002125">
    <property type="entry name" value="CMP_dCMP_dom"/>
</dbReference>
<evidence type="ECO:0000313" key="17">
    <source>
        <dbReference type="EMBL" id="MXU66116.1"/>
    </source>
</evidence>
<dbReference type="Gene3D" id="3.40.140.10">
    <property type="entry name" value="Cytidine Deaminase, domain 2"/>
    <property type="match status" value="1"/>
</dbReference>
<comment type="cofactor">
    <cofactor evidence="1 14 15">
        <name>Zn(2+)</name>
        <dbReference type="ChEBI" id="CHEBI:29105"/>
    </cofactor>
</comment>
<evidence type="ECO:0000259" key="16">
    <source>
        <dbReference type="PROSITE" id="PS51747"/>
    </source>
</evidence>
<comment type="catalytic activity">
    <reaction evidence="10 15">
        <text>2'-deoxycytidine + H2O + H(+) = 2'-deoxyuridine + NH4(+)</text>
        <dbReference type="Rhea" id="RHEA:13433"/>
        <dbReference type="ChEBI" id="CHEBI:15377"/>
        <dbReference type="ChEBI" id="CHEBI:15378"/>
        <dbReference type="ChEBI" id="CHEBI:15698"/>
        <dbReference type="ChEBI" id="CHEBI:16450"/>
        <dbReference type="ChEBI" id="CHEBI:28938"/>
        <dbReference type="EC" id="3.5.4.5"/>
    </reaction>
</comment>
<feature type="domain" description="CMP/dCMP-type deaminase" evidence="16">
    <location>
        <begin position="1"/>
        <end position="125"/>
    </location>
</feature>
<comment type="catalytic activity">
    <reaction evidence="11 15">
        <text>cytidine + H2O + H(+) = uridine + NH4(+)</text>
        <dbReference type="Rhea" id="RHEA:16069"/>
        <dbReference type="ChEBI" id="CHEBI:15377"/>
        <dbReference type="ChEBI" id="CHEBI:15378"/>
        <dbReference type="ChEBI" id="CHEBI:16704"/>
        <dbReference type="ChEBI" id="CHEBI:17562"/>
        <dbReference type="ChEBI" id="CHEBI:28938"/>
        <dbReference type="EC" id="3.5.4.5"/>
    </reaction>
</comment>
<dbReference type="InterPro" id="IPR016193">
    <property type="entry name" value="Cytidine_deaminase-like"/>
</dbReference>
<evidence type="ECO:0000256" key="15">
    <source>
        <dbReference type="RuleBase" id="RU364006"/>
    </source>
</evidence>
<dbReference type="CDD" id="cd01283">
    <property type="entry name" value="cytidine_deaminase"/>
    <property type="match status" value="1"/>
</dbReference>
<dbReference type="AlphaFoldDB" id="A0A6B0TQ96"/>
<evidence type="ECO:0000256" key="3">
    <source>
        <dbReference type="ARBA" id="ARBA00006576"/>
    </source>
</evidence>
<dbReference type="NCBIfam" id="TIGR01354">
    <property type="entry name" value="cyt_deam_tetra"/>
    <property type="match status" value="1"/>
</dbReference>
<protein>
    <recommendedName>
        <fullName evidence="5 15">Cytidine deaminase</fullName>
        <ecNumber evidence="4 15">3.5.4.5</ecNumber>
    </recommendedName>
    <alternativeName>
        <fullName evidence="9 15">Cytidine aminohydrolase</fullName>
    </alternativeName>
</protein>
<comment type="caution">
    <text evidence="17">The sequence shown here is derived from an EMBL/GenBank/DDBJ whole genome shotgun (WGS) entry which is preliminary data.</text>
</comment>
<evidence type="ECO:0000256" key="4">
    <source>
        <dbReference type="ARBA" id="ARBA00012783"/>
    </source>
</evidence>
<dbReference type="EC" id="3.5.4.5" evidence="4 15"/>
<dbReference type="GO" id="GO:0004126">
    <property type="term" value="F:cytidine deaminase activity"/>
    <property type="evidence" value="ECO:0007669"/>
    <property type="project" value="UniProtKB-UniRule"/>
</dbReference>
<evidence type="ECO:0000256" key="2">
    <source>
        <dbReference type="ARBA" id="ARBA00003949"/>
    </source>
</evidence>
<accession>A0A6B0TQ96</accession>
<evidence type="ECO:0000256" key="6">
    <source>
        <dbReference type="ARBA" id="ARBA00022723"/>
    </source>
</evidence>
<feature type="active site" description="Proton donor" evidence="12">
    <location>
        <position position="52"/>
    </location>
</feature>
<feature type="binding site" evidence="14">
    <location>
        <position position="83"/>
    </location>
    <ligand>
        <name>Zn(2+)</name>
        <dbReference type="ChEBI" id="CHEBI:29105"/>
        <note>catalytic</note>
    </ligand>
</feature>
<organism evidence="17 18">
    <name type="scientific">Oceanomicrobium pacificus</name>
    <dbReference type="NCBI Taxonomy" id="2692916"/>
    <lineage>
        <taxon>Bacteria</taxon>
        <taxon>Pseudomonadati</taxon>
        <taxon>Pseudomonadota</taxon>
        <taxon>Alphaproteobacteria</taxon>
        <taxon>Rhodobacterales</taxon>
        <taxon>Paracoccaceae</taxon>
        <taxon>Oceanomicrobium</taxon>
    </lineage>
</organism>
<keyword evidence="8 14" id="KW-0862">Zinc</keyword>
<proteinExistence type="inferred from homology"/>
<dbReference type="GO" id="GO:0072527">
    <property type="term" value="P:pyrimidine-containing compound metabolic process"/>
    <property type="evidence" value="ECO:0007669"/>
    <property type="project" value="UniProtKB-ARBA"/>
</dbReference>
<dbReference type="InterPro" id="IPR006262">
    <property type="entry name" value="Cyt_deam_tetra"/>
</dbReference>
<evidence type="ECO:0000313" key="18">
    <source>
        <dbReference type="Proteomes" id="UP000436016"/>
    </source>
</evidence>
<dbReference type="InterPro" id="IPR050202">
    <property type="entry name" value="Cyt/Deoxycyt_deaminase"/>
</dbReference>
<evidence type="ECO:0000256" key="14">
    <source>
        <dbReference type="PIRSR" id="PIRSR606262-3"/>
    </source>
</evidence>
<dbReference type="PROSITE" id="PS00903">
    <property type="entry name" value="CYT_DCMP_DEAMINASES_1"/>
    <property type="match status" value="1"/>
</dbReference>
<sequence>MDLVNAARAVREKAYVPYSRFKVGAALRTESGAVIVGCNVENVAYPEGTCAEAGAIAAMVAQGETRITEVAVVADSPVPITPCGGCRQKLAEFGDPDMVVILANTVEETGRTTLGALLPGAFATEHLEET</sequence>
<keyword evidence="7 15" id="KW-0378">Hydrolase</keyword>
<evidence type="ECO:0000256" key="7">
    <source>
        <dbReference type="ARBA" id="ARBA00022801"/>
    </source>
</evidence>
<feature type="binding site" evidence="13">
    <location>
        <begin position="39"/>
        <end position="45"/>
    </location>
    <ligand>
        <name>substrate</name>
    </ligand>
</feature>
<evidence type="ECO:0000256" key="12">
    <source>
        <dbReference type="PIRSR" id="PIRSR606262-1"/>
    </source>
</evidence>
<name>A0A6B0TQ96_9RHOB</name>
<keyword evidence="18" id="KW-1185">Reference proteome</keyword>
<dbReference type="Proteomes" id="UP000436016">
    <property type="component" value="Unassembled WGS sequence"/>
</dbReference>
<evidence type="ECO:0000256" key="11">
    <source>
        <dbReference type="ARBA" id="ARBA00049558"/>
    </source>
</evidence>
<reference evidence="17 18" key="1">
    <citation type="submission" date="2019-12" db="EMBL/GenBank/DDBJ databases">
        <title>Strain KN286 was isolated from seawater, which was collected from Caroline Seamount in the tropical western Pacific.</title>
        <authorList>
            <person name="Wang Q."/>
        </authorList>
    </citation>
    <scope>NUCLEOTIDE SEQUENCE [LARGE SCALE GENOMIC DNA]</scope>
    <source>
        <strain evidence="17 18">KN286</strain>
    </source>
</reference>
<dbReference type="InterPro" id="IPR016192">
    <property type="entry name" value="APOBEC/CMP_deaminase_Zn-bd"/>
</dbReference>
<comment type="function">
    <text evidence="2 15">This enzyme scavenges exogenous and endogenous cytidine and 2'-deoxycytidine for UMP synthesis.</text>
</comment>
<dbReference type="GO" id="GO:0008270">
    <property type="term" value="F:zinc ion binding"/>
    <property type="evidence" value="ECO:0007669"/>
    <property type="project" value="UniProtKB-UniRule"/>
</dbReference>
<feature type="binding site" evidence="14">
    <location>
        <position position="86"/>
    </location>
    <ligand>
        <name>Zn(2+)</name>
        <dbReference type="ChEBI" id="CHEBI:29105"/>
        <note>catalytic</note>
    </ligand>
</feature>
<dbReference type="PROSITE" id="PS51747">
    <property type="entry name" value="CYT_DCMP_DEAMINASES_2"/>
    <property type="match status" value="1"/>
</dbReference>
<evidence type="ECO:0000256" key="9">
    <source>
        <dbReference type="ARBA" id="ARBA00032005"/>
    </source>
</evidence>
<dbReference type="FunFam" id="3.40.140.10:FF:000008">
    <property type="entry name" value="Cytidine deaminase"/>
    <property type="match status" value="1"/>
</dbReference>
<dbReference type="Pfam" id="PF00383">
    <property type="entry name" value="dCMP_cyt_deam_1"/>
    <property type="match status" value="1"/>
</dbReference>
<evidence type="ECO:0000256" key="10">
    <source>
        <dbReference type="ARBA" id="ARBA00049252"/>
    </source>
</evidence>
<dbReference type="GO" id="GO:0042802">
    <property type="term" value="F:identical protein binding"/>
    <property type="evidence" value="ECO:0007669"/>
    <property type="project" value="UniProtKB-ARBA"/>
</dbReference>
<dbReference type="EMBL" id="WUWG01000005">
    <property type="protein sequence ID" value="MXU66116.1"/>
    <property type="molecule type" value="Genomic_DNA"/>
</dbReference>
<dbReference type="PANTHER" id="PTHR11644:SF2">
    <property type="entry name" value="CYTIDINE DEAMINASE"/>
    <property type="match status" value="1"/>
</dbReference>
<evidence type="ECO:0000256" key="5">
    <source>
        <dbReference type="ARBA" id="ARBA00018266"/>
    </source>
</evidence>
<dbReference type="RefSeq" id="WP_160855321.1">
    <property type="nucleotide sequence ID" value="NZ_WUWG01000005.1"/>
</dbReference>
<dbReference type="PANTHER" id="PTHR11644">
    <property type="entry name" value="CYTIDINE DEAMINASE"/>
    <property type="match status" value="1"/>
</dbReference>
<dbReference type="SUPFAM" id="SSF53927">
    <property type="entry name" value="Cytidine deaminase-like"/>
    <property type="match status" value="1"/>
</dbReference>
<keyword evidence="6 14" id="KW-0479">Metal-binding</keyword>
<evidence type="ECO:0000256" key="8">
    <source>
        <dbReference type="ARBA" id="ARBA00022833"/>
    </source>
</evidence>
<comment type="similarity">
    <text evidence="3 15">Belongs to the cytidine and deoxycytidylate deaminase family.</text>
</comment>
<dbReference type="GO" id="GO:0005829">
    <property type="term" value="C:cytosol"/>
    <property type="evidence" value="ECO:0007669"/>
    <property type="project" value="TreeGrafter"/>
</dbReference>
<dbReference type="NCBIfam" id="NF004064">
    <property type="entry name" value="PRK05578.1"/>
    <property type="match status" value="1"/>
</dbReference>
<feature type="binding site" evidence="14">
    <location>
        <position position="50"/>
    </location>
    <ligand>
        <name>Zn(2+)</name>
        <dbReference type="ChEBI" id="CHEBI:29105"/>
        <note>catalytic</note>
    </ligand>
</feature>
<evidence type="ECO:0000256" key="13">
    <source>
        <dbReference type="PIRSR" id="PIRSR606262-2"/>
    </source>
</evidence>
<gene>
    <name evidence="17" type="ORF">GSH16_11720</name>
</gene>
<dbReference type="GO" id="GO:0055086">
    <property type="term" value="P:nucleobase-containing small molecule metabolic process"/>
    <property type="evidence" value="ECO:0007669"/>
    <property type="project" value="UniProtKB-ARBA"/>
</dbReference>